<comment type="caution">
    <text evidence="1">The sequence shown here is derived from an EMBL/GenBank/DDBJ whole genome shotgun (WGS) entry which is preliminary data.</text>
</comment>
<protein>
    <submittedName>
        <fullName evidence="1">Uncharacterized protein</fullName>
    </submittedName>
</protein>
<evidence type="ECO:0000313" key="1">
    <source>
        <dbReference type="EMBL" id="KAH3819419.1"/>
    </source>
</evidence>
<evidence type="ECO:0000313" key="2">
    <source>
        <dbReference type="Proteomes" id="UP000828390"/>
    </source>
</evidence>
<reference evidence="1" key="2">
    <citation type="submission" date="2020-11" db="EMBL/GenBank/DDBJ databases">
        <authorList>
            <person name="McCartney M.A."/>
            <person name="Auch B."/>
            <person name="Kono T."/>
            <person name="Mallez S."/>
            <person name="Becker A."/>
            <person name="Gohl D.M."/>
            <person name="Silverstein K.A.T."/>
            <person name="Koren S."/>
            <person name="Bechman K.B."/>
            <person name="Herman A."/>
            <person name="Abrahante J.E."/>
            <person name="Garbe J."/>
        </authorList>
    </citation>
    <scope>NUCLEOTIDE SEQUENCE</scope>
    <source>
        <strain evidence="1">Duluth1</strain>
        <tissue evidence="1">Whole animal</tissue>
    </source>
</reference>
<organism evidence="1 2">
    <name type="scientific">Dreissena polymorpha</name>
    <name type="common">Zebra mussel</name>
    <name type="synonym">Mytilus polymorpha</name>
    <dbReference type="NCBI Taxonomy" id="45954"/>
    <lineage>
        <taxon>Eukaryota</taxon>
        <taxon>Metazoa</taxon>
        <taxon>Spiralia</taxon>
        <taxon>Lophotrochozoa</taxon>
        <taxon>Mollusca</taxon>
        <taxon>Bivalvia</taxon>
        <taxon>Autobranchia</taxon>
        <taxon>Heteroconchia</taxon>
        <taxon>Euheterodonta</taxon>
        <taxon>Imparidentia</taxon>
        <taxon>Neoheterodontei</taxon>
        <taxon>Myida</taxon>
        <taxon>Dreissenoidea</taxon>
        <taxon>Dreissenidae</taxon>
        <taxon>Dreissena</taxon>
    </lineage>
</organism>
<dbReference type="Proteomes" id="UP000828390">
    <property type="component" value="Unassembled WGS sequence"/>
</dbReference>
<accession>A0A9D4GPZ4</accession>
<keyword evidence="2" id="KW-1185">Reference proteome</keyword>
<sequence>MCSADWLLIFSFPICRHNNKCMCTDTEQWNILPVLPKLCGPTRKTLKILSTASYLPSTEELSTTAIWIIPGEWSPLPRSSHLMSGLPCSLPPLY</sequence>
<dbReference type="AlphaFoldDB" id="A0A9D4GPZ4"/>
<gene>
    <name evidence="1" type="ORF">DPMN_121154</name>
</gene>
<name>A0A9D4GPZ4_DREPO</name>
<proteinExistence type="predicted"/>
<reference evidence="1" key="1">
    <citation type="journal article" date="2019" name="bioRxiv">
        <title>The Genome of the Zebra Mussel, Dreissena polymorpha: A Resource for Invasive Species Research.</title>
        <authorList>
            <person name="McCartney M.A."/>
            <person name="Auch B."/>
            <person name="Kono T."/>
            <person name="Mallez S."/>
            <person name="Zhang Y."/>
            <person name="Obille A."/>
            <person name="Becker A."/>
            <person name="Abrahante J.E."/>
            <person name="Garbe J."/>
            <person name="Badalamenti J.P."/>
            <person name="Herman A."/>
            <person name="Mangelson H."/>
            <person name="Liachko I."/>
            <person name="Sullivan S."/>
            <person name="Sone E.D."/>
            <person name="Koren S."/>
            <person name="Silverstein K.A.T."/>
            <person name="Beckman K.B."/>
            <person name="Gohl D.M."/>
        </authorList>
    </citation>
    <scope>NUCLEOTIDE SEQUENCE</scope>
    <source>
        <strain evidence="1">Duluth1</strain>
        <tissue evidence="1">Whole animal</tissue>
    </source>
</reference>
<dbReference type="EMBL" id="JAIWYP010000005">
    <property type="protein sequence ID" value="KAH3819419.1"/>
    <property type="molecule type" value="Genomic_DNA"/>
</dbReference>